<evidence type="ECO:0000313" key="2">
    <source>
        <dbReference type="EMBL" id="MFB9579087.1"/>
    </source>
</evidence>
<dbReference type="NCBIfam" id="TIGR02276">
    <property type="entry name" value="beta_rpt_yvtn"/>
    <property type="match status" value="1"/>
</dbReference>
<accession>A0ABV5RMJ2</accession>
<dbReference type="Proteomes" id="UP001589710">
    <property type="component" value="Unassembled WGS sequence"/>
</dbReference>
<evidence type="ECO:0000313" key="3">
    <source>
        <dbReference type="Proteomes" id="UP001589710"/>
    </source>
</evidence>
<reference evidence="2 3" key="1">
    <citation type="submission" date="2024-09" db="EMBL/GenBank/DDBJ databases">
        <authorList>
            <person name="Sun Q."/>
            <person name="Mori K."/>
        </authorList>
    </citation>
    <scope>NUCLEOTIDE SEQUENCE [LARGE SCALE GENOMIC DNA]</scope>
    <source>
        <strain evidence="2 3">JCM 3331</strain>
    </source>
</reference>
<protein>
    <submittedName>
        <fullName evidence="2">YncE family protein</fullName>
    </submittedName>
</protein>
<dbReference type="EMBL" id="JBHMCG010000208">
    <property type="protein sequence ID" value="MFB9579087.1"/>
    <property type="molecule type" value="Genomic_DNA"/>
</dbReference>
<evidence type="ECO:0000256" key="1">
    <source>
        <dbReference type="SAM" id="MobiDB-lite"/>
    </source>
</evidence>
<sequence length="107" mass="11143">MGSNATNLALDSEGKRLFVTNSGNNDVAVIDLKQGKTEGLIPTAWYPTSVTWNNGRLHITNGKGLGAGPNNGPGHPNPESPARVSPDQHSGSMIQATLSSVITPWGP</sequence>
<keyword evidence="3" id="KW-1185">Reference proteome</keyword>
<organism evidence="2 3">
    <name type="scientific">Streptomyces yanii</name>
    <dbReference type="NCBI Taxonomy" id="78510"/>
    <lineage>
        <taxon>Bacteria</taxon>
        <taxon>Bacillati</taxon>
        <taxon>Actinomycetota</taxon>
        <taxon>Actinomycetes</taxon>
        <taxon>Kitasatosporales</taxon>
        <taxon>Streptomycetaceae</taxon>
        <taxon>Streptomyces</taxon>
    </lineage>
</organism>
<dbReference type="InterPro" id="IPR011964">
    <property type="entry name" value="YVTN_b-propeller_repeat"/>
</dbReference>
<proteinExistence type="predicted"/>
<feature type="region of interest" description="Disordered" evidence="1">
    <location>
        <begin position="60"/>
        <end position="92"/>
    </location>
</feature>
<dbReference type="Gene3D" id="2.130.10.10">
    <property type="entry name" value="YVTN repeat-like/Quinoprotein amine dehydrogenase"/>
    <property type="match status" value="1"/>
</dbReference>
<name>A0ABV5RMJ2_9ACTN</name>
<comment type="caution">
    <text evidence="2">The sequence shown here is derived from an EMBL/GenBank/DDBJ whole genome shotgun (WGS) entry which is preliminary data.</text>
</comment>
<dbReference type="RefSeq" id="WP_345518688.1">
    <property type="nucleotide sequence ID" value="NZ_BAAAXD010000047.1"/>
</dbReference>
<dbReference type="InterPro" id="IPR015943">
    <property type="entry name" value="WD40/YVTN_repeat-like_dom_sf"/>
</dbReference>
<gene>
    <name evidence="2" type="ORF">ACFFTL_44285</name>
</gene>
<dbReference type="SUPFAM" id="SSF63825">
    <property type="entry name" value="YWTD domain"/>
    <property type="match status" value="1"/>
</dbReference>